<dbReference type="AlphaFoldDB" id="F1KYH7"/>
<name>F1KYH7_ASCSU</name>
<keyword evidence="8" id="KW-0288">FMN</keyword>
<keyword evidence="9" id="KW-0560">Oxidoreductase</keyword>
<dbReference type="PROSITE" id="PS51269">
    <property type="entry name" value="COMM"/>
    <property type="match status" value="1"/>
</dbReference>
<proteinExistence type="evidence at transcript level"/>
<organism evidence="13">
    <name type="scientific">Ascaris suum</name>
    <name type="common">Pig roundworm</name>
    <name type="synonym">Ascaris lumbricoides</name>
    <dbReference type="NCBI Taxonomy" id="6253"/>
    <lineage>
        <taxon>Eukaryota</taxon>
        <taxon>Metazoa</taxon>
        <taxon>Ecdysozoa</taxon>
        <taxon>Nematoda</taxon>
        <taxon>Chromadorea</taxon>
        <taxon>Rhabditida</taxon>
        <taxon>Spirurina</taxon>
        <taxon>Ascaridomorpha</taxon>
        <taxon>Ascaridoidea</taxon>
        <taxon>Ascarididae</taxon>
        <taxon>Ascaris</taxon>
    </lineage>
</organism>
<comment type="cofactor">
    <cofactor evidence="1">
        <name>FMN</name>
        <dbReference type="ChEBI" id="CHEBI:58210"/>
    </cofactor>
</comment>
<dbReference type="PROSITE" id="PS00912">
    <property type="entry name" value="DHODEHASE_2"/>
    <property type="match status" value="1"/>
</dbReference>
<evidence type="ECO:0000256" key="4">
    <source>
        <dbReference type="ARBA" id="ARBA00005359"/>
    </source>
</evidence>
<dbReference type="InterPro" id="IPR050074">
    <property type="entry name" value="DHO_dehydrogenase"/>
</dbReference>
<dbReference type="GO" id="GO:0044205">
    <property type="term" value="P:'de novo' UMP biosynthetic process"/>
    <property type="evidence" value="ECO:0007669"/>
    <property type="project" value="UniProtKB-UniPathway"/>
</dbReference>
<dbReference type="Pfam" id="PF07258">
    <property type="entry name" value="COMM_domain"/>
    <property type="match status" value="1"/>
</dbReference>
<dbReference type="UniPathway" id="UPA00070">
    <property type="reaction ID" value="UER00946"/>
</dbReference>
<dbReference type="InterPro" id="IPR001295">
    <property type="entry name" value="Dihydroorotate_DH_CS"/>
</dbReference>
<keyword evidence="10" id="KW-0472">Membrane</keyword>
<evidence type="ECO:0000313" key="13">
    <source>
        <dbReference type="EMBL" id="ADY42931.1"/>
    </source>
</evidence>
<evidence type="ECO:0000256" key="11">
    <source>
        <dbReference type="ARBA" id="ARBA00048639"/>
    </source>
</evidence>
<dbReference type="EMBL" id="JI168057">
    <property type="protein sequence ID" value="ADY42931.1"/>
    <property type="molecule type" value="mRNA"/>
</dbReference>
<sequence>MSKGFRPDTISEIGYVEKLRDFDWSTKLAADCDTSLKNLQPLVQLNLHFFADNTTKQFEFTPEELSRFLSELKEVPSNSSFMSGLYPKLPTGYITKSTLIVVCSGTALYAAVEYVLGSEPFFAKQVMPLVHRFTNAETAHRWGIVLAKYGLTPPFGYNRVEYPELETTVFGKKFRNPVGLAAGFDKDGEAIDGLRRSGFGFIEIGSVTPLPQAGNPKPRLFRLLEDEGIINRYGFNSAGVGVVYARVKKTFQADADVHLGVNLGKNKLLTVVKAAADRISGKKPVVLLKISPDLIESEKKEIAKVVMDKRYGIDGMIVSNTTISRPVDLRSKHSHEDGGLSGKPLKELSTQCVRDMYRLTSGKVPIIGCGGISSGADAYAKIRAGASLVQLYTALVYQGFPVIGKVKRELAELLRRDGYSNVSEAVGADHKR</sequence>
<protein>
    <recommendedName>
        <fullName evidence="6">Dihydroorotate dehydrogenase (quinone), mitochondrial</fullName>
        <ecNumber evidence="5">1.3.5.2</ecNumber>
    </recommendedName>
</protein>
<dbReference type="InterPro" id="IPR013785">
    <property type="entry name" value="Aldolase_TIM"/>
</dbReference>
<dbReference type="InterPro" id="IPR005720">
    <property type="entry name" value="Dihydroorotate_DH_cat"/>
</dbReference>
<dbReference type="GO" id="GO:0106430">
    <property type="term" value="F:dihydroorotate dehydrogenase (quinone) activity"/>
    <property type="evidence" value="ECO:0007669"/>
    <property type="project" value="UniProtKB-EC"/>
</dbReference>
<evidence type="ECO:0000256" key="10">
    <source>
        <dbReference type="ARBA" id="ARBA00023136"/>
    </source>
</evidence>
<evidence type="ECO:0000256" key="9">
    <source>
        <dbReference type="ARBA" id="ARBA00023002"/>
    </source>
</evidence>
<evidence type="ECO:0000256" key="7">
    <source>
        <dbReference type="ARBA" id="ARBA00022630"/>
    </source>
</evidence>
<comment type="pathway">
    <text evidence="3">Pyrimidine metabolism; UMP biosynthesis via de novo pathway; orotate from (S)-dihydroorotate (quinone route): step 1/1.</text>
</comment>
<dbReference type="Gene3D" id="3.20.20.70">
    <property type="entry name" value="Aldolase class I"/>
    <property type="match status" value="2"/>
</dbReference>
<evidence type="ECO:0000256" key="8">
    <source>
        <dbReference type="ARBA" id="ARBA00022643"/>
    </source>
</evidence>
<evidence type="ECO:0000256" key="1">
    <source>
        <dbReference type="ARBA" id="ARBA00001917"/>
    </source>
</evidence>
<keyword evidence="7" id="KW-0285">Flavoprotein</keyword>
<dbReference type="PANTHER" id="PTHR48109:SF4">
    <property type="entry name" value="DIHYDROOROTATE DEHYDROGENASE (QUINONE), MITOCHONDRIAL"/>
    <property type="match status" value="1"/>
</dbReference>
<evidence type="ECO:0000256" key="2">
    <source>
        <dbReference type="ARBA" id="ARBA00004370"/>
    </source>
</evidence>
<comment type="similarity">
    <text evidence="4">Belongs to the dihydroorotate dehydrogenase family. Type 2 subfamily.</text>
</comment>
<dbReference type="GO" id="GO:0006207">
    <property type="term" value="P:'de novo' pyrimidine nucleobase biosynthetic process"/>
    <property type="evidence" value="ECO:0007669"/>
    <property type="project" value="InterPro"/>
</dbReference>
<dbReference type="GO" id="GO:0005743">
    <property type="term" value="C:mitochondrial inner membrane"/>
    <property type="evidence" value="ECO:0007669"/>
    <property type="project" value="TreeGrafter"/>
</dbReference>
<comment type="subcellular location">
    <subcellularLocation>
        <location evidence="2">Membrane</location>
    </subcellularLocation>
</comment>
<feature type="domain" description="COMM" evidence="12">
    <location>
        <begin position="18"/>
        <end position="83"/>
    </location>
</feature>
<dbReference type="SUPFAM" id="SSF51395">
    <property type="entry name" value="FMN-linked oxidoreductases"/>
    <property type="match status" value="1"/>
</dbReference>
<dbReference type="InterPro" id="IPR017920">
    <property type="entry name" value="COMM"/>
</dbReference>
<dbReference type="PROSITE" id="PS00911">
    <property type="entry name" value="DHODEHASE_1"/>
    <property type="match status" value="1"/>
</dbReference>
<evidence type="ECO:0000256" key="6">
    <source>
        <dbReference type="ARBA" id="ARBA00017599"/>
    </source>
</evidence>
<evidence type="ECO:0000256" key="5">
    <source>
        <dbReference type="ARBA" id="ARBA00012791"/>
    </source>
</evidence>
<dbReference type="InterPro" id="IPR005719">
    <property type="entry name" value="Dihydroorotate_DH_2"/>
</dbReference>
<reference evidence="13" key="1">
    <citation type="journal article" date="2011" name="Genome Res.">
        <title>Deep small RNA sequencing from the nematode Ascaris reveals conservation, functional diversification, and novel developmental profiles.</title>
        <authorList>
            <person name="Wang J."/>
            <person name="Czech B."/>
            <person name="Crunk A."/>
            <person name="Wallace A."/>
            <person name="Mitreva M."/>
            <person name="Hannon G.J."/>
            <person name="Davis R.E."/>
        </authorList>
    </citation>
    <scope>NUCLEOTIDE SEQUENCE</scope>
</reference>
<comment type="catalytic activity">
    <reaction evidence="11">
        <text>(S)-dihydroorotate + a quinone = orotate + a quinol</text>
        <dbReference type="Rhea" id="RHEA:30187"/>
        <dbReference type="ChEBI" id="CHEBI:24646"/>
        <dbReference type="ChEBI" id="CHEBI:30839"/>
        <dbReference type="ChEBI" id="CHEBI:30864"/>
        <dbReference type="ChEBI" id="CHEBI:132124"/>
        <dbReference type="EC" id="1.3.5.2"/>
    </reaction>
</comment>
<accession>F1KYH7</accession>
<dbReference type="EC" id="1.3.5.2" evidence="5"/>
<dbReference type="PANTHER" id="PTHR48109">
    <property type="entry name" value="DIHYDROOROTATE DEHYDROGENASE (QUINONE), MITOCHONDRIAL-RELATED"/>
    <property type="match status" value="1"/>
</dbReference>
<dbReference type="Pfam" id="PF01180">
    <property type="entry name" value="DHO_dh"/>
    <property type="match status" value="1"/>
</dbReference>
<dbReference type="CDD" id="cd04738">
    <property type="entry name" value="DHOD_2_like"/>
    <property type="match status" value="1"/>
</dbReference>
<evidence type="ECO:0000256" key="3">
    <source>
        <dbReference type="ARBA" id="ARBA00005161"/>
    </source>
</evidence>
<evidence type="ECO:0000259" key="12">
    <source>
        <dbReference type="PROSITE" id="PS51269"/>
    </source>
</evidence>